<dbReference type="InterPro" id="IPR000719">
    <property type="entry name" value="Prot_kinase_dom"/>
</dbReference>
<reference evidence="7" key="1">
    <citation type="submission" date="2016-04" db="EMBL/GenBank/DDBJ databases">
        <title>Polished mammalian reference genomes with single-molecule sequencing and chromosome conformation capture applied to the Capra hircus genome.</title>
        <authorList>
            <person name="Bickhart D.M."/>
            <person name="Koren S."/>
            <person name="Rosen B."/>
            <person name="Hastie A."/>
            <person name="Liachko I."/>
            <person name="Sullivan S.T."/>
            <person name="Burton J."/>
            <person name="Sayre B.L."/>
            <person name="Huson H.J."/>
            <person name="Lee J."/>
            <person name="Lam E."/>
            <person name="Kelley C.M."/>
            <person name="Hutchison J.L."/>
            <person name="Zhou Y."/>
            <person name="Sun J."/>
            <person name="Crisa A."/>
            <person name="Schwartz J.C."/>
            <person name="Hammond J.A."/>
            <person name="Schroeder S.G."/>
            <person name="Liu G.E."/>
            <person name="Dunham M."/>
            <person name="Shendure J."/>
            <person name="Sonstegard T.S."/>
            <person name="Phillippy A.M."/>
            <person name="Van Tassell C.P."/>
            <person name="Smith T.P."/>
        </authorList>
    </citation>
    <scope>NUCLEOTIDE SEQUENCE [LARGE SCALE GENOMIC DNA]</scope>
</reference>
<organism evidence="6 7">
    <name type="scientific">Capra hircus</name>
    <name type="common">Goat</name>
    <dbReference type="NCBI Taxonomy" id="9925"/>
    <lineage>
        <taxon>Eukaryota</taxon>
        <taxon>Metazoa</taxon>
        <taxon>Chordata</taxon>
        <taxon>Craniata</taxon>
        <taxon>Vertebrata</taxon>
        <taxon>Euteleostomi</taxon>
        <taxon>Mammalia</taxon>
        <taxon>Eutheria</taxon>
        <taxon>Laurasiatheria</taxon>
        <taxon>Artiodactyla</taxon>
        <taxon>Ruminantia</taxon>
        <taxon>Pecora</taxon>
        <taxon>Bovidae</taxon>
        <taxon>Caprinae</taxon>
        <taxon>Capra</taxon>
    </lineage>
</organism>
<dbReference type="PROSITE" id="PS50077">
    <property type="entry name" value="HEAT_REPEAT"/>
    <property type="match status" value="1"/>
</dbReference>
<dbReference type="InterPro" id="IPR021133">
    <property type="entry name" value="HEAT_type_2"/>
</dbReference>
<evidence type="ECO:0000256" key="3">
    <source>
        <dbReference type="ARBA" id="ARBA00022737"/>
    </source>
</evidence>
<feature type="repeat" description="HEAT" evidence="4">
    <location>
        <begin position="424"/>
        <end position="454"/>
    </location>
</feature>
<evidence type="ECO:0000256" key="4">
    <source>
        <dbReference type="PROSITE-ProRule" id="PRU00103"/>
    </source>
</evidence>
<dbReference type="SMART" id="SM00220">
    <property type="entry name" value="S_TKc"/>
    <property type="match status" value="1"/>
</dbReference>
<evidence type="ECO:0000256" key="1">
    <source>
        <dbReference type="ARBA" id="ARBA00022527"/>
    </source>
</evidence>
<dbReference type="Ensembl" id="ENSCHIT00000027726.1">
    <property type="protein sequence ID" value="ENSCHIP00000019903.1"/>
    <property type="gene ID" value="ENSCHIG00000018740.1"/>
</dbReference>
<dbReference type="FunFam" id="1.25.10.10:FF:000675">
    <property type="entry name" value="Phosphoinositide 3-kinase regulatory subunit 4"/>
    <property type="match status" value="1"/>
</dbReference>
<keyword evidence="1" id="KW-0808">Transferase</keyword>
<dbReference type="CDD" id="cd13980">
    <property type="entry name" value="STKc_Vps15"/>
    <property type="match status" value="1"/>
</dbReference>
<dbReference type="GO" id="GO:0005770">
    <property type="term" value="C:late endosome"/>
    <property type="evidence" value="ECO:0007669"/>
    <property type="project" value="TreeGrafter"/>
</dbReference>
<dbReference type="GO" id="GO:0071561">
    <property type="term" value="C:nucleus-vacuole junction"/>
    <property type="evidence" value="ECO:0007669"/>
    <property type="project" value="TreeGrafter"/>
</dbReference>
<dbReference type="GO" id="GO:0034271">
    <property type="term" value="C:phosphatidylinositol 3-kinase complex, class III, type I"/>
    <property type="evidence" value="ECO:0007669"/>
    <property type="project" value="TreeGrafter"/>
</dbReference>
<dbReference type="Bgee" id="ENSCHIG00000018740">
    <property type="expression patterns" value="Expressed in thymus and 17 other cell types or tissues"/>
</dbReference>
<keyword evidence="2" id="KW-0853">WD repeat</keyword>
<dbReference type="OMA" id="ISCENIM"/>
<dbReference type="PANTHER" id="PTHR17583:SF0">
    <property type="entry name" value="PHOSPHOINOSITIDE 3-KINASE REGULATORY SUBUNIT 4"/>
    <property type="match status" value="1"/>
</dbReference>
<dbReference type="GO" id="GO:0004674">
    <property type="term" value="F:protein serine/threonine kinase activity"/>
    <property type="evidence" value="ECO:0007669"/>
    <property type="project" value="UniProtKB-KW"/>
</dbReference>
<dbReference type="InterPro" id="IPR045162">
    <property type="entry name" value="Vps15-like"/>
</dbReference>
<dbReference type="GO" id="GO:0045324">
    <property type="term" value="P:late endosome to vacuole transport"/>
    <property type="evidence" value="ECO:0007669"/>
    <property type="project" value="InterPro"/>
</dbReference>
<keyword evidence="1" id="KW-0723">Serine/threonine-protein kinase</keyword>
<keyword evidence="1" id="KW-0418">Kinase</keyword>
<evidence type="ECO:0000313" key="7">
    <source>
        <dbReference type="Proteomes" id="UP000291000"/>
    </source>
</evidence>
<dbReference type="STRING" id="9925.ENSCHIP00000019903"/>
<name>A0A452F674_CAPHI</name>
<feature type="domain" description="Protein kinase" evidence="5">
    <location>
        <begin position="24"/>
        <end position="281"/>
    </location>
</feature>
<dbReference type="PANTHER" id="PTHR17583">
    <property type="entry name" value="PHOSPHOINOSITIDE 3-KINASE REGULATORY SUBUNIT 4"/>
    <property type="match status" value="1"/>
</dbReference>
<dbReference type="InterPro" id="IPR055231">
    <property type="entry name" value="2AA_helical"/>
</dbReference>
<proteinExistence type="predicted"/>
<dbReference type="InterPro" id="IPR011989">
    <property type="entry name" value="ARM-like"/>
</dbReference>
<dbReference type="SUPFAM" id="SSF48371">
    <property type="entry name" value="ARM repeat"/>
    <property type="match status" value="1"/>
</dbReference>
<dbReference type="Proteomes" id="UP000291000">
    <property type="component" value="Unassembled WGS sequence"/>
</dbReference>
<dbReference type="InterPro" id="IPR016024">
    <property type="entry name" value="ARM-type_fold"/>
</dbReference>
<keyword evidence="7" id="KW-1185">Reference proteome</keyword>
<dbReference type="AlphaFoldDB" id="A0A452F674"/>
<dbReference type="GeneTree" id="ENSGT00390000016225"/>
<gene>
    <name evidence="6" type="primary">LOC108635484</name>
</gene>
<keyword evidence="3" id="KW-0677">Repeat</keyword>
<dbReference type="GO" id="GO:0034272">
    <property type="term" value="C:phosphatidylinositol 3-kinase complex, class III, type II"/>
    <property type="evidence" value="ECO:0007669"/>
    <property type="project" value="TreeGrafter"/>
</dbReference>
<evidence type="ECO:0000256" key="2">
    <source>
        <dbReference type="ARBA" id="ARBA00022574"/>
    </source>
</evidence>
<evidence type="ECO:0000259" key="5">
    <source>
        <dbReference type="SMART" id="SM00220"/>
    </source>
</evidence>
<reference evidence="6" key="3">
    <citation type="submission" date="2025-09" db="UniProtKB">
        <authorList>
            <consortium name="Ensembl"/>
        </authorList>
    </citation>
    <scope>IDENTIFICATION</scope>
</reference>
<dbReference type="Gene3D" id="1.25.10.10">
    <property type="entry name" value="Leucine-rich Repeat Variant"/>
    <property type="match status" value="1"/>
</dbReference>
<sequence>MGNQLAGIILSVESYFSDIHDFEYDKIARAKHREGLVVVKVFAIQDPTLPLTSYKQELEELKIRLHSAQNCLPFQKAAEKASEKAAMLFRQYLRDNLYDRISTLPFLNNIEKRWIAFQILTAVDQAHKSGTEKVMVTSWNWVLLTDFASFKRTCYIAPERFVDGGLFATELEYMRDPSTPLVDLNSNQRTRGELNFNGIISCCFPGCVIAELFTEGVPLFDLSQLLAYRNGQFFPEQVLSKIEDRSIRELVTQMIHREPDKRLEAEDYLKQQRGNAFPEIFYTFLQPYMAQFAKETFLSADERILVIRKDLDNIIHNLCGHDLLEKADGEPKENGLVILVSVITSCLQTLKYCDSKLAALELILHLAPRLSVEILLDRITPYLLHFSNDSVPRVRAEALRTLTKVLALVKEVPRNDVNIYPEYILPGIAHLAQDDATIVRLAYAENIALLAETALRFLELVQLKNLNVENDPNSEEIDEVTHPSGNYDTELQALHEMVQQKVVTLLSDPENIVKQTLMENGITRLCVFFGRQKANDVLLSHMITFLNDKNDWHLRGAFFDSIVVLAVVNSASVNTGAQVSVFSCASSGYMPRSEITASYGDFIPSFLKKSPFCLSWWLYPFTFPPTVQERSLFSIPSAAFIVCRLLGDGHSDQCGVIAHCSFDLNFFNNHLVVSDSL</sequence>
<evidence type="ECO:0000313" key="6">
    <source>
        <dbReference type="Ensembl" id="ENSCHIP00000019903.1"/>
    </source>
</evidence>
<accession>A0A452F674</accession>
<dbReference type="Gene3D" id="1.10.510.10">
    <property type="entry name" value="Transferase(Phosphotransferase) domain 1"/>
    <property type="match status" value="1"/>
</dbReference>
<dbReference type="InterPro" id="IPR011009">
    <property type="entry name" value="Kinase-like_dom_sf"/>
</dbReference>
<dbReference type="Pfam" id="PF22956">
    <property type="entry name" value="VPS15-like_hel"/>
    <property type="match status" value="1"/>
</dbReference>
<dbReference type="GO" id="GO:0005524">
    <property type="term" value="F:ATP binding"/>
    <property type="evidence" value="ECO:0007669"/>
    <property type="project" value="InterPro"/>
</dbReference>
<protein>
    <recommendedName>
        <fullName evidence="5">Protein kinase domain-containing protein</fullName>
    </recommendedName>
</protein>
<dbReference type="GO" id="GO:0016236">
    <property type="term" value="P:macroautophagy"/>
    <property type="evidence" value="ECO:0007669"/>
    <property type="project" value="InterPro"/>
</dbReference>
<reference evidence="6" key="2">
    <citation type="submission" date="2025-08" db="UniProtKB">
        <authorList>
            <consortium name="Ensembl"/>
        </authorList>
    </citation>
    <scope>IDENTIFICATION</scope>
</reference>
<dbReference type="SUPFAM" id="SSF56112">
    <property type="entry name" value="Protein kinase-like (PK-like)"/>
    <property type="match status" value="1"/>
</dbReference>
<dbReference type="GO" id="GO:0006623">
    <property type="term" value="P:protein targeting to vacuole"/>
    <property type="evidence" value="ECO:0007669"/>
    <property type="project" value="TreeGrafter"/>
</dbReference>